<evidence type="ECO:0000313" key="4">
    <source>
        <dbReference type="EMBL" id="RAI44830.1"/>
    </source>
</evidence>
<dbReference type="Pfam" id="PF07286">
    <property type="entry name" value="D-Glu_cyclase"/>
    <property type="match status" value="1"/>
</dbReference>
<accession>A0A327L173</accession>
<proteinExistence type="inferred from homology"/>
<evidence type="ECO:0000313" key="5">
    <source>
        <dbReference type="Proteomes" id="UP000249130"/>
    </source>
</evidence>
<dbReference type="InterPro" id="IPR016938">
    <property type="entry name" value="UPF0317"/>
</dbReference>
<name>A0A327L173_9BRAD</name>
<dbReference type="InterPro" id="IPR038021">
    <property type="entry name" value="Putative_hydro-lyase"/>
</dbReference>
<dbReference type="InterPro" id="IPR009906">
    <property type="entry name" value="D-Glu_cyclase"/>
</dbReference>
<dbReference type="HAMAP" id="MF_01830">
    <property type="entry name" value="Hydro_lyase"/>
    <property type="match status" value="1"/>
</dbReference>
<dbReference type="SUPFAM" id="SSF160920">
    <property type="entry name" value="PSTPO5379-like"/>
    <property type="match status" value="1"/>
</dbReference>
<dbReference type="PIRSF" id="PIRSF029755">
    <property type="entry name" value="UCP029755"/>
    <property type="match status" value="1"/>
</dbReference>
<dbReference type="Gene3D" id="3.40.1640.10">
    <property type="entry name" value="PSTPO5379-like"/>
    <property type="match status" value="1"/>
</dbReference>
<dbReference type="NCBIfam" id="NF003969">
    <property type="entry name" value="PRK05463.1"/>
    <property type="match status" value="1"/>
</dbReference>
<protein>
    <recommendedName>
        <fullName evidence="3">Putative hydro-lyase CH341_07015</fullName>
        <ecNumber evidence="3">4.2.1.-</ecNumber>
    </recommendedName>
</protein>
<dbReference type="Gene3D" id="3.30.2040.10">
    <property type="entry name" value="PSTPO5379-like domain"/>
    <property type="match status" value="1"/>
</dbReference>
<dbReference type="PANTHER" id="PTHR32022">
    <property type="entry name" value="D-GLUTAMATE CYCLASE, MITOCHONDRIAL"/>
    <property type="match status" value="1"/>
</dbReference>
<reference evidence="4 5" key="1">
    <citation type="submission" date="2017-07" db="EMBL/GenBank/DDBJ databases">
        <title>Draft Genome Sequences of Select Purple Nonsulfur Bacteria.</title>
        <authorList>
            <person name="Lasarre B."/>
            <person name="Mckinlay J.B."/>
        </authorList>
    </citation>
    <scope>NUCLEOTIDE SEQUENCE [LARGE SCALE GENOMIC DNA]</scope>
    <source>
        <strain evidence="4 5">DSM 5909</strain>
    </source>
</reference>
<comment type="similarity">
    <text evidence="1 3">Belongs to the D-glutamate cyclase family.</text>
</comment>
<sequence length="276" mass="29878">MAHLLDAPAAGAAAADWDRRDPREVRRACRSRGYTGYTAGLAPGHVQANLCMLPKDWAEDFLLFCQRNPAPCPLIARSDPGDPRLPTLAEDLDIRTDVPRYHVFRDGAFVEEVTDITSLWRDDLVVFALGCSFSFEEALLDAGLPLRFLERGSVAGVYVTDIDAKPAGRFHGKLAVTMRPFKPVDAIRAIQVTSRFPNVHGAPVHIGDPAAIGVDLAVKYKNVGDGTVEPGELPLFWACGLTPQLAVANAKPPFCITHAPSSMLVTDLRNASLAVL</sequence>
<keyword evidence="2 3" id="KW-0456">Lyase</keyword>
<dbReference type="EC" id="4.2.1.-" evidence="3"/>
<dbReference type="Proteomes" id="UP000249130">
    <property type="component" value="Unassembled WGS sequence"/>
</dbReference>
<dbReference type="PANTHER" id="PTHR32022:SF10">
    <property type="entry name" value="D-GLUTAMATE CYCLASE, MITOCHONDRIAL"/>
    <property type="match status" value="1"/>
</dbReference>
<evidence type="ECO:0000256" key="1">
    <source>
        <dbReference type="ARBA" id="ARBA00007896"/>
    </source>
</evidence>
<evidence type="ECO:0000256" key="2">
    <source>
        <dbReference type="ARBA" id="ARBA00023239"/>
    </source>
</evidence>
<keyword evidence="5" id="KW-1185">Reference proteome</keyword>
<gene>
    <name evidence="4" type="ORF">CH341_07015</name>
</gene>
<dbReference type="GO" id="GO:0016829">
    <property type="term" value="F:lyase activity"/>
    <property type="evidence" value="ECO:0007669"/>
    <property type="project" value="UniProtKB-KW"/>
</dbReference>
<dbReference type="AlphaFoldDB" id="A0A327L173"/>
<organism evidence="4 5">
    <name type="scientific">Rhodoplanes roseus</name>
    <dbReference type="NCBI Taxonomy" id="29409"/>
    <lineage>
        <taxon>Bacteria</taxon>
        <taxon>Pseudomonadati</taxon>
        <taxon>Pseudomonadota</taxon>
        <taxon>Alphaproteobacteria</taxon>
        <taxon>Hyphomicrobiales</taxon>
        <taxon>Nitrobacteraceae</taxon>
        <taxon>Rhodoplanes</taxon>
    </lineage>
</organism>
<dbReference type="RefSeq" id="WP_111418323.1">
    <property type="nucleotide sequence ID" value="NZ_NPEX01000032.1"/>
</dbReference>
<evidence type="ECO:0000256" key="3">
    <source>
        <dbReference type="HAMAP-Rule" id="MF_01830"/>
    </source>
</evidence>
<dbReference type="EMBL" id="NPEX01000032">
    <property type="protein sequence ID" value="RAI44830.1"/>
    <property type="molecule type" value="Genomic_DNA"/>
</dbReference>
<dbReference type="OrthoDB" id="149585at2"/>
<comment type="caution">
    <text evidence="4">The sequence shown here is derived from an EMBL/GenBank/DDBJ whole genome shotgun (WGS) entry which is preliminary data.</text>
</comment>